<dbReference type="AlphaFoldDB" id="A0A177W9E1"/>
<dbReference type="EMBL" id="DS022300">
    <property type="protein sequence ID" value="OAJ36324.1"/>
    <property type="molecule type" value="Genomic_DNA"/>
</dbReference>
<dbReference type="EMBL" id="DS022300">
    <property type="protein sequence ID" value="OAJ36323.1"/>
    <property type="molecule type" value="Genomic_DNA"/>
</dbReference>
<reference evidence="2 3" key="1">
    <citation type="submission" date="2006-10" db="EMBL/GenBank/DDBJ databases">
        <title>The Genome Sequence of Batrachochytrium dendrobatidis JEL423.</title>
        <authorList>
            <consortium name="The Broad Institute Genome Sequencing Platform"/>
            <person name="Birren B."/>
            <person name="Lander E."/>
            <person name="Galagan J."/>
            <person name="Cuomo C."/>
            <person name="Devon K."/>
            <person name="Jaffe D."/>
            <person name="Butler J."/>
            <person name="Alvarez P."/>
            <person name="Gnerre S."/>
            <person name="Grabherr M."/>
            <person name="Kleber M."/>
            <person name="Mauceli E."/>
            <person name="Brockman W."/>
            <person name="Young S."/>
            <person name="LaButti K."/>
            <person name="Sykes S."/>
            <person name="DeCaprio D."/>
            <person name="Crawford M."/>
            <person name="Koehrsen M."/>
            <person name="Engels R."/>
            <person name="Montgomery P."/>
            <person name="Pearson M."/>
            <person name="Howarth C."/>
            <person name="Larson L."/>
            <person name="White J."/>
            <person name="O'Leary S."/>
            <person name="Kodira C."/>
            <person name="Zeng Q."/>
            <person name="Yandava C."/>
            <person name="Alvarado L."/>
            <person name="Longcore J."/>
            <person name="James T."/>
        </authorList>
    </citation>
    <scope>NUCLEOTIDE SEQUENCE [LARGE SCALE GENOMIC DNA]</scope>
    <source>
        <strain evidence="2 3">JEL423</strain>
    </source>
</reference>
<reference evidence="2 3" key="2">
    <citation type="submission" date="2016-05" db="EMBL/GenBank/DDBJ databases">
        <title>Lineage-specific infection strategies underlie the spectrum of fungal disease in amphibians.</title>
        <authorList>
            <person name="Cuomo C.A."/>
            <person name="Farrer R.A."/>
            <person name="James T."/>
            <person name="Longcore J."/>
            <person name="Birren B."/>
        </authorList>
    </citation>
    <scope>NUCLEOTIDE SEQUENCE [LARGE SCALE GENOMIC DNA]</scope>
    <source>
        <strain evidence="2 3">JEL423</strain>
    </source>
</reference>
<evidence type="ECO:0000313" key="2">
    <source>
        <dbReference type="EMBL" id="OAJ36324.1"/>
    </source>
</evidence>
<name>A0A177W9E1_BATDL</name>
<accession>A0A177W9E1</accession>
<dbReference type="Proteomes" id="UP000077115">
    <property type="component" value="Unassembled WGS sequence"/>
</dbReference>
<feature type="coiled-coil region" evidence="1">
    <location>
        <begin position="323"/>
        <end position="364"/>
    </location>
</feature>
<protein>
    <submittedName>
        <fullName evidence="2">Uncharacterized protein</fullName>
    </submittedName>
</protein>
<dbReference type="VEuPathDB" id="FungiDB:BDEG_20509"/>
<sequence length="1053" mass="117276">MHPTIFALDQLITSLTDDLSIEYRPHLLSRSLDDLAGRPIMKIEPQLMKLLSECLEKASKMMAISAQSHRYLSSESYISSNSLLSDAGLTSMEDSIIRQTKRVQDATRSEDCDEVISTQQITNGSQQHEEIQEIGIKAKGDDNTSTIFHQEVPTLVLENISTVPKLPQEILNNTNPTKSADVVDVDQGVVSATLDNTDCKKEVERLLHVICEHTAGITAHLENMGVAPIAELGDSNTNINYKNFQATLDKDISYIFTEKLQHSNNSIKNKFILNNPTKSLNKIKSSADIENKVTTVSPSTRMYTSYLSMARRCNDCGKLCRKTQNLKQIIKNAEKSRKKTRKRIAELEDRVVALKSSLSSTECNVASIPLTESSMCETSTKDPSVLNFNQPCNDISFDSNNTSSGENSIESSKCVAQSSVKSSIVSSFSPQNTENNSDLMALVSSVSEDSDPKEFHLCSINQLEMPSHCFQDDQVQFSNPLSSNVNNTFELTGKEGFRGDSKMENTELESAAATLANTRQINSSGFQNTRSQAVLDKLIHSVNHKIDTTNGTNVKMMVSNQDSLPIVLSKSQVTENDNRLANQGFGNSNTIQISQNDTPNNLPIHDHDFILESLSEENQLELRNLASNATTLSSLATTLHQLFKSSIPKENPIKRTFNKFLLRDCTLDKATAAYSETSGISESLIKPKYIEILQAWKSRAIQKLNPNLKKASIFDCNQQIQKCNALEQKFKYLQTKSVVASMEQDKWIKACFELIADTRSILQNGLVNSKDKDPASQEMFSIQSNNRYFGLTAQKLAHKHTMIPNRHKNCNRTIEYLNNTIQSLEQHIGTLMDKIHKENQGKSLIMTSLDKMIGAAAEISTILETPTTANVNDTEYQVSSTHPKTIFYKSTPTLLDGMTRFNDAADLTGSQQSMPDAACKIESILEGFKILKLQIIDLVLGVQERDSFVEKQAQVLAVLKENGIEMHNDFIAAITNCNNENNALQQNVDRLAENLHNQTSTSRQIRFDQTNGFKKFESAIEKITALKAINGSVLHRRLSLPVNTSIISRPEIK</sequence>
<feature type="coiled-coil region" evidence="1">
    <location>
        <begin position="974"/>
        <end position="1001"/>
    </location>
</feature>
<keyword evidence="1" id="KW-0175">Coiled coil</keyword>
<proteinExistence type="predicted"/>
<gene>
    <name evidence="2" type="ORF">BDEG_20509</name>
</gene>
<evidence type="ECO:0000313" key="3">
    <source>
        <dbReference type="Proteomes" id="UP000077115"/>
    </source>
</evidence>
<evidence type="ECO:0000256" key="1">
    <source>
        <dbReference type="SAM" id="Coils"/>
    </source>
</evidence>
<organism evidence="2 3">
    <name type="scientific">Batrachochytrium dendrobatidis (strain JEL423)</name>
    <dbReference type="NCBI Taxonomy" id="403673"/>
    <lineage>
        <taxon>Eukaryota</taxon>
        <taxon>Fungi</taxon>
        <taxon>Fungi incertae sedis</taxon>
        <taxon>Chytridiomycota</taxon>
        <taxon>Chytridiomycota incertae sedis</taxon>
        <taxon>Chytridiomycetes</taxon>
        <taxon>Rhizophydiales</taxon>
        <taxon>Rhizophydiales incertae sedis</taxon>
        <taxon>Batrachochytrium</taxon>
    </lineage>
</organism>